<dbReference type="Pfam" id="PF13416">
    <property type="entry name" value="SBP_bac_8"/>
    <property type="match status" value="1"/>
</dbReference>
<comment type="similarity">
    <text evidence="5">Belongs to the bacterial solute-binding protein PotD/PotF family.</text>
</comment>
<dbReference type="PRINTS" id="PR00909">
    <property type="entry name" value="SPERMDNBNDNG"/>
</dbReference>
<dbReference type="Gene3D" id="3.40.190.10">
    <property type="entry name" value="Periplasmic binding protein-like II"/>
    <property type="match status" value="2"/>
</dbReference>
<dbReference type="RefSeq" id="WP_093502301.1">
    <property type="nucleotide sequence ID" value="NZ_BSSG01000002.1"/>
</dbReference>
<evidence type="ECO:0000256" key="4">
    <source>
        <dbReference type="ARBA" id="ARBA00022764"/>
    </source>
</evidence>
<sequence>MKTFLVAVLVCCAVNAHAQTLKIYNWAGYIDPAVVEGFQRETGVTVDYQTYTLAQELSAALDAGADFDLVVPSHFQLQRLIEQNQLQALEPSKLSRYGNLDPKLMASLAGLSGAGRYVVPYQWSTVGLVIDAARVEQQLGKPAPASWQLLFDGQYVAQLKGCGIGWVDAPQEMFSLWMNFQGKRLLDASPRRLAEVGAQMLQQSAAVRTLDNNTYTEQLASGQLCVSVAWSGHALQAAARRSTLKFLVPQEGGLLTVDSWAIPKSAKQPELAYRFIDYMLDARNARLNSEATHFYAPLRSDLPEMAELAKQSAELVPPPGERRRLYFLEPLSAQQTQVINQQWQAIKQQYQQQQRP</sequence>
<organism evidence="7 8">
    <name type="scientific">Pseudomonas straminea</name>
    <dbReference type="NCBI Taxonomy" id="47882"/>
    <lineage>
        <taxon>Bacteria</taxon>
        <taxon>Pseudomonadati</taxon>
        <taxon>Pseudomonadota</taxon>
        <taxon>Gammaproteobacteria</taxon>
        <taxon>Pseudomonadales</taxon>
        <taxon>Pseudomonadaceae</taxon>
        <taxon>Phytopseudomonas</taxon>
    </lineage>
</organism>
<feature type="chain" id="PRO_5017212730" description="Putrescine-binding periplasmic protein" evidence="6">
    <location>
        <begin position="19"/>
        <end position="356"/>
    </location>
</feature>
<dbReference type="InterPro" id="IPR001188">
    <property type="entry name" value="Sperm_putr-bd"/>
</dbReference>
<feature type="signal peptide" evidence="6">
    <location>
        <begin position="1"/>
        <end position="18"/>
    </location>
</feature>
<evidence type="ECO:0000256" key="3">
    <source>
        <dbReference type="ARBA" id="ARBA00022729"/>
    </source>
</evidence>
<dbReference type="InterPro" id="IPR006059">
    <property type="entry name" value="SBP"/>
</dbReference>
<keyword evidence="4 5" id="KW-0574">Periplasm</keyword>
<evidence type="ECO:0000256" key="1">
    <source>
        <dbReference type="ARBA" id="ARBA00004418"/>
    </source>
</evidence>
<dbReference type="Proteomes" id="UP000243950">
    <property type="component" value="Unassembled WGS sequence"/>
</dbReference>
<comment type="function">
    <text evidence="5">Required for the activity of the bacterial periplasmic transport system of putrescine.</text>
</comment>
<keyword evidence="2 5" id="KW-0813">Transport</keyword>
<comment type="subcellular location">
    <subcellularLocation>
        <location evidence="1 5">Periplasm</location>
    </subcellularLocation>
</comment>
<dbReference type="PANTHER" id="PTHR30222:SF18">
    <property type="entry name" value="BIFUNCTIONAL POLYHYDROXYBUTYRATE SYNTHASE _ ABC TRANSPORTER PERIPLASMIC BINDING PROTEIN-RELATED"/>
    <property type="match status" value="1"/>
</dbReference>
<evidence type="ECO:0000256" key="2">
    <source>
        <dbReference type="ARBA" id="ARBA00022448"/>
    </source>
</evidence>
<dbReference type="AlphaFoldDB" id="A0A1I1TM44"/>
<dbReference type="GO" id="GO:0019808">
    <property type="term" value="F:polyamine binding"/>
    <property type="evidence" value="ECO:0007669"/>
    <property type="project" value="InterPro"/>
</dbReference>
<keyword evidence="8" id="KW-1185">Reference proteome</keyword>
<keyword evidence="3 6" id="KW-0732">Signal</keyword>
<evidence type="ECO:0000313" key="8">
    <source>
        <dbReference type="Proteomes" id="UP000243950"/>
    </source>
</evidence>
<gene>
    <name evidence="7" type="ORF">SAMN05216372_102634</name>
</gene>
<dbReference type="GO" id="GO:0015846">
    <property type="term" value="P:polyamine transport"/>
    <property type="evidence" value="ECO:0007669"/>
    <property type="project" value="InterPro"/>
</dbReference>
<evidence type="ECO:0000256" key="5">
    <source>
        <dbReference type="PIRNR" id="PIRNR019574"/>
    </source>
</evidence>
<accession>A0A1I1TM44</accession>
<reference evidence="8" key="1">
    <citation type="submission" date="2016-10" db="EMBL/GenBank/DDBJ databases">
        <authorList>
            <person name="Varghese N."/>
            <person name="Submissions S."/>
        </authorList>
    </citation>
    <scope>NUCLEOTIDE SEQUENCE [LARGE SCALE GENOMIC DNA]</scope>
    <source>
        <strain evidence="8">JCM 2783</strain>
    </source>
</reference>
<dbReference type="EMBL" id="FOMO01000002">
    <property type="protein sequence ID" value="SFD59711.1"/>
    <property type="molecule type" value="Genomic_DNA"/>
</dbReference>
<name>A0A1I1TM44_PSEOC</name>
<evidence type="ECO:0000313" key="7">
    <source>
        <dbReference type="EMBL" id="SFD59711.1"/>
    </source>
</evidence>
<protein>
    <recommendedName>
        <fullName evidence="5">Putrescine-binding periplasmic protein</fullName>
    </recommendedName>
</protein>
<evidence type="ECO:0000256" key="6">
    <source>
        <dbReference type="SAM" id="SignalP"/>
    </source>
</evidence>
<dbReference type="SUPFAM" id="SSF53850">
    <property type="entry name" value="Periplasmic binding protein-like II"/>
    <property type="match status" value="1"/>
</dbReference>
<dbReference type="PANTHER" id="PTHR30222">
    <property type="entry name" value="SPERMIDINE/PUTRESCINE-BINDING PERIPLASMIC PROTEIN"/>
    <property type="match status" value="1"/>
</dbReference>
<dbReference type="PIRSF" id="PIRSF019574">
    <property type="entry name" value="Periplasmic_polyamine_BP"/>
    <property type="match status" value="1"/>
</dbReference>
<proteinExistence type="inferred from homology"/>
<dbReference type="GO" id="GO:0042597">
    <property type="term" value="C:periplasmic space"/>
    <property type="evidence" value="ECO:0007669"/>
    <property type="project" value="UniProtKB-SubCell"/>
</dbReference>